<evidence type="ECO:0000313" key="3">
    <source>
        <dbReference type="Proteomes" id="UP001500908"/>
    </source>
</evidence>
<dbReference type="RefSeq" id="WP_344970893.1">
    <property type="nucleotide sequence ID" value="NZ_BAABDD010000009.1"/>
</dbReference>
<sequence>MAELVPFTTRDNQTIYVESAGARSGAVNVSRHNLPQQAQRQFSEIVEQISHIAESLASQVGKLDVRPSEVTVELGVGITGSADVFIAQASSEAALTVTLTWSPGDETAGTPNSPPQE</sequence>
<gene>
    <name evidence="2" type="ORF">GCM10022402_23710</name>
</gene>
<comment type="caution">
    <text evidence="2">The sequence shown here is derived from an EMBL/GenBank/DDBJ whole genome shotgun (WGS) entry which is preliminary data.</text>
</comment>
<dbReference type="Proteomes" id="UP001500908">
    <property type="component" value="Unassembled WGS sequence"/>
</dbReference>
<organism evidence="2 3">
    <name type="scientific">Salinactinospora qingdaonensis</name>
    <dbReference type="NCBI Taxonomy" id="702744"/>
    <lineage>
        <taxon>Bacteria</taxon>
        <taxon>Bacillati</taxon>
        <taxon>Actinomycetota</taxon>
        <taxon>Actinomycetes</taxon>
        <taxon>Streptosporangiales</taxon>
        <taxon>Nocardiopsidaceae</taxon>
        <taxon>Salinactinospora</taxon>
    </lineage>
</organism>
<keyword evidence="3" id="KW-1185">Reference proteome</keyword>
<evidence type="ECO:0000313" key="2">
    <source>
        <dbReference type="EMBL" id="GAA3743292.1"/>
    </source>
</evidence>
<evidence type="ECO:0000259" key="1">
    <source>
        <dbReference type="Pfam" id="PF19493"/>
    </source>
</evidence>
<dbReference type="Pfam" id="PF19493">
    <property type="entry name" value="Trypco1"/>
    <property type="match status" value="1"/>
</dbReference>
<dbReference type="NCBIfam" id="NF041216">
    <property type="entry name" value="CU044_2847_fam"/>
    <property type="match status" value="1"/>
</dbReference>
<accession>A0ABP7FPM3</accession>
<feature type="domain" description="Trypsin-co-occurring" evidence="1">
    <location>
        <begin position="8"/>
        <end position="102"/>
    </location>
</feature>
<reference evidence="3" key="1">
    <citation type="journal article" date="2019" name="Int. J. Syst. Evol. Microbiol.">
        <title>The Global Catalogue of Microorganisms (GCM) 10K type strain sequencing project: providing services to taxonomists for standard genome sequencing and annotation.</title>
        <authorList>
            <consortium name="The Broad Institute Genomics Platform"/>
            <consortium name="The Broad Institute Genome Sequencing Center for Infectious Disease"/>
            <person name="Wu L."/>
            <person name="Ma J."/>
        </authorList>
    </citation>
    <scope>NUCLEOTIDE SEQUENCE [LARGE SCALE GENOMIC DNA]</scope>
    <source>
        <strain evidence="3">JCM 17137</strain>
    </source>
</reference>
<protein>
    <recommendedName>
        <fullName evidence="1">Trypsin-co-occurring domain-containing protein</fullName>
    </recommendedName>
</protein>
<dbReference type="InterPro" id="IPR045794">
    <property type="entry name" value="Trypco1"/>
</dbReference>
<dbReference type="EMBL" id="BAABDD010000009">
    <property type="protein sequence ID" value="GAA3743292.1"/>
    <property type="molecule type" value="Genomic_DNA"/>
</dbReference>
<name>A0ABP7FPM3_9ACTN</name>
<proteinExistence type="predicted"/>